<comment type="caution">
    <text evidence="2">The sequence shown here is derived from an EMBL/GenBank/DDBJ whole genome shotgun (WGS) entry which is preliminary data.</text>
</comment>
<accession>A0AAD6MU07</accession>
<gene>
    <name evidence="2" type="ORF">N7493_007445</name>
</gene>
<dbReference type="AlphaFoldDB" id="A0AAD6MU07"/>
<feature type="region of interest" description="Disordered" evidence="1">
    <location>
        <begin position="1"/>
        <end position="57"/>
    </location>
</feature>
<feature type="compositionally biased region" description="Pro residues" evidence="1">
    <location>
        <begin position="38"/>
        <end position="49"/>
    </location>
</feature>
<reference evidence="2" key="1">
    <citation type="journal article" date="2023" name="IMA Fungus">
        <title>Comparative genomic study of the Penicillium genus elucidates a diverse pangenome and 15 lateral gene transfer events.</title>
        <authorList>
            <person name="Petersen C."/>
            <person name="Sorensen T."/>
            <person name="Nielsen M.R."/>
            <person name="Sondergaard T.E."/>
            <person name="Sorensen J.L."/>
            <person name="Fitzpatrick D.A."/>
            <person name="Frisvad J.C."/>
            <person name="Nielsen K.L."/>
        </authorList>
    </citation>
    <scope>NUCLEOTIDE SEQUENCE</scope>
    <source>
        <strain evidence="2">IBT 17514</strain>
    </source>
</reference>
<feature type="compositionally biased region" description="Low complexity" evidence="1">
    <location>
        <begin position="20"/>
        <end position="37"/>
    </location>
</feature>
<proteinExistence type="predicted"/>
<reference evidence="2" key="2">
    <citation type="submission" date="2023-01" db="EMBL/GenBank/DDBJ databases">
        <authorList>
            <person name="Petersen C."/>
        </authorList>
    </citation>
    <scope>NUCLEOTIDE SEQUENCE</scope>
    <source>
        <strain evidence="2">IBT 17514</strain>
    </source>
</reference>
<evidence type="ECO:0000256" key="1">
    <source>
        <dbReference type="SAM" id="MobiDB-lite"/>
    </source>
</evidence>
<evidence type="ECO:0000313" key="2">
    <source>
        <dbReference type="EMBL" id="KAJ5718990.1"/>
    </source>
</evidence>
<dbReference type="Proteomes" id="UP001215712">
    <property type="component" value="Unassembled WGS sequence"/>
</dbReference>
<name>A0AAD6MU07_9EURO</name>
<dbReference type="EMBL" id="JAQJAN010000011">
    <property type="protein sequence ID" value="KAJ5718990.1"/>
    <property type="molecule type" value="Genomic_DNA"/>
</dbReference>
<evidence type="ECO:0000313" key="3">
    <source>
        <dbReference type="Proteomes" id="UP001215712"/>
    </source>
</evidence>
<protein>
    <submittedName>
        <fullName evidence="2">WD40 repeat-like protein</fullName>
    </submittedName>
</protein>
<organism evidence="2 3">
    <name type="scientific">Penicillium malachiteum</name>
    <dbReference type="NCBI Taxonomy" id="1324776"/>
    <lineage>
        <taxon>Eukaryota</taxon>
        <taxon>Fungi</taxon>
        <taxon>Dikarya</taxon>
        <taxon>Ascomycota</taxon>
        <taxon>Pezizomycotina</taxon>
        <taxon>Eurotiomycetes</taxon>
        <taxon>Eurotiomycetidae</taxon>
        <taxon>Eurotiales</taxon>
        <taxon>Aspergillaceae</taxon>
        <taxon>Penicillium</taxon>
    </lineage>
</organism>
<keyword evidence="3" id="KW-1185">Reference proteome</keyword>
<sequence length="135" mass="13690">MSAPGGGAPSPVPRGGSMGPGNNMNPQQPMPGGAPMHHQPPTPGPPPPSTGAMSQQNLNQITLVDDACESGALSHNDAAVAMKSILFRLPGLAVVKSPLAAKKSSSEDPQTLVDYAGERGALSHNGAAAIRWQLL</sequence>